<dbReference type="Proteomes" id="UP000222741">
    <property type="component" value="Segment"/>
</dbReference>
<gene>
    <name evidence="1" type="ORF">FLAPJACK_235</name>
</gene>
<protein>
    <submittedName>
        <fullName evidence="1">Uncharacterized protein</fullName>
    </submittedName>
</protein>
<evidence type="ECO:0000313" key="1">
    <source>
        <dbReference type="EMBL" id="ARQ95105.1"/>
    </source>
</evidence>
<organism evidence="1 2">
    <name type="scientific">Bacillus phage Flapjack</name>
    <dbReference type="NCBI Taxonomy" id="1983465"/>
    <lineage>
        <taxon>Viruses</taxon>
        <taxon>Duplodnaviria</taxon>
        <taxon>Heunggongvirae</taxon>
        <taxon>Uroviricota</taxon>
        <taxon>Caudoviricetes</taxon>
        <taxon>Herelleviridae</taxon>
        <taxon>Bastillevirinae</taxon>
        <taxon>Bequatrovirus</taxon>
        <taxon>Bequatrovirus spock</taxon>
    </lineage>
</organism>
<sequence length="74" mass="9007">MGVKKLKEILNSPKAKLYFEQVEEKNWEAKVSYCYHVYKLLDEEVECPFEDMLPEDLQRAYEYCVDNEYKFLNE</sequence>
<name>A0A1X9SG47_9CAUD</name>
<dbReference type="EMBL" id="KY888882">
    <property type="protein sequence ID" value="ARQ95105.1"/>
    <property type="molecule type" value="Genomic_DNA"/>
</dbReference>
<evidence type="ECO:0000313" key="2">
    <source>
        <dbReference type="Proteomes" id="UP000222741"/>
    </source>
</evidence>
<accession>A0A1X9SG47</accession>
<proteinExistence type="predicted"/>
<reference evidence="2" key="1">
    <citation type="submission" date="2017-04" db="EMBL/GenBank/DDBJ databases">
        <authorList>
            <person name="Abille Z."/>
            <person name="Afsharjavan R."/>
            <person name="Alms C.E."/>
            <person name="Anil A."/>
            <person name="Azuma E.A."/>
            <person name="Boateng D."/>
            <person name="Bowden K.V."/>
            <person name="Bui Q."/>
            <person name="Callaghan K.D."/>
            <person name="Canova P.N."/>
            <person name="Carter A.-G.V."/>
            <person name="Carty B."/>
            <person name="Choudhary A."/>
            <person name="Chugh K."/>
            <person name="Clark C.B."/>
            <person name="Clark J."/>
            <person name="Cortez R."/>
            <person name="Dalwadi R.M."/>
            <person name="Daou G."/>
            <person name="Das M."/>
            <person name="Dasari S."/>
            <person name="Davis E.H."/>
            <person name="Defreitas N."/>
            <person name="Demirji J."/>
            <person name="Endres C."/>
            <person name="Fakhar S."/>
            <person name="Feeley N."/>
            <person name="Flores D.C."/>
            <person name="Fowler A.R."/>
            <person name="George T."/>
            <person name="Greis H.L."/>
            <person name="Groleau D.L."/>
            <person name="Gulati J.K."/>
            <person name="Guzman W."/>
            <person name="Hallworth A.N."/>
            <person name="Hariri A."/>
            <person name="Haya V.N."/>
            <person name="Hoffman A.K."/>
            <person name="Horne B."/>
            <person name="Howard T."/>
            <person name="Iglesia A.J."/>
            <person name="Ijezie O.D."/>
            <person name="Incognito N.A."/>
            <person name="Inen J.A."/>
            <person name="Jaiswal A."/>
            <person name="Jezek R.A."/>
            <person name="Kawa A.C."/>
            <person name="Khan F."/>
            <person name="Khin A.C."/>
            <person name="Knapo J."/>
            <person name="Kong A.S."/>
            <person name="Le B.Q."/>
            <person name="Le Q.M."/>
            <person name="Le T.-H.M."/>
            <person name="Lee M."/>
            <person name="Lockwood J.L."/>
            <person name="Loto-Rojas G.S."/>
            <person name="Mantzavinos A."/>
            <person name="Martinez D.R."/>
            <person name="Meadows A.R."/>
            <person name="Mehr S."/>
            <person name="Mellon M.N."/>
            <person name="Memon S."/>
            <person name="Miller B."/>
            <person name="Min S."/>
            <person name="Mitchell L.M."/>
            <person name="Mohamed I.R."/>
            <person name="Mohammed F.O."/>
            <person name="More S."/>
            <person name="Muntaha S."/>
            <person name="Nadeem I."/>
            <person name="Ndjeumen-Njinguet A.S."/>
            <person name="Ng P."/>
            <person name="Ngu V.E."/>
            <person name="Nguyen B.N."/>
            <person name="OHern C.T."/>
            <person name="Oboh U.S."/>
            <person name="Pagano C.W."/>
            <person name="Panakal P.R."/>
            <person name="Park D.A."/>
            <person name="Parsana D."/>
            <person name="Patel P."/>
            <person name="Patel V.S."/>
            <person name="Patwardhan V.M."/>
            <person name="Pawar S.D."/>
            <person name="Payne V.R."/>
            <person name="Petricel I.M."/>
            <person name="Phillips C."/>
            <person name="Puglisi K.M."/>
            <person name="Ramaprasad G."/>
            <person name="Raza A.S."/>
            <person name="Rivera-Oven A.G."/>
            <person name="Robins E."/>
            <person name="Roeun D.C."/>
            <person name="Rostovtseva N."/>
            <person name="Sadat M."/>
            <person name="Seas A."/>
            <person name="So E.J."/>
            <person name="Sogbesan C."/>
            <person name="Strumsky L.A."/>
            <person name="Sun J.L."/>
            <person name="Sutherland H.J."/>
            <person name="Tchakounte I."/>
            <person name="Tewell J.R."/>
            <person name="Thapa D.J."/>
            <person name="Tkach Y."/>
            <person name="Tran C.D."/>
            <person name="Tran V."/>
            <person name="Vithayathil T."/>
            <person name="Vivekanandan A."/>
            <person name="Wang S.R."/>
            <person name="White E."/>
            <person name="Yang A.L."/>
            <person name="Ye D.T."/>
            <person name="Yirenkyi M."/>
            <person name="Zarb J.S."/>
            <person name="Zhang S."/>
            <person name="Zhou M.T."/>
            <person name="Cao A."/>
            <person name="Nguyen K.M."/>
            <person name="Patel K."/>
            <person name="Patel P."/>
            <person name="Pennington E."/>
            <person name="Sendze O."/>
            <person name="Zahangir S."/>
            <person name="Correa-Mendez M."/>
            <person name="Fabian M.F."/>
            <person name="Liu S."/>
            <person name="Jethmalani Y."/>
            <person name="Nunn R."/>
            <person name="Prakash A."/>
            <person name="Louise T."/>
            <person name="Russell D.A."/>
            <person name="Hatfull G.F."/>
            <person name="Erill I."/>
            <person name="Caruso S.M."/>
        </authorList>
    </citation>
    <scope>NUCLEOTIDE SEQUENCE [LARGE SCALE GENOMIC DNA]</scope>
</reference>